<comment type="caution">
    <text evidence="1">The sequence shown here is derived from an EMBL/GenBank/DDBJ whole genome shotgun (WGS) entry which is preliminary data.</text>
</comment>
<protein>
    <submittedName>
        <fullName evidence="1">Uncharacterized protein</fullName>
    </submittedName>
</protein>
<evidence type="ECO:0000313" key="1">
    <source>
        <dbReference type="EMBL" id="KAL0001394.1"/>
    </source>
</evidence>
<dbReference type="Proteomes" id="UP001459277">
    <property type="component" value="Unassembled WGS sequence"/>
</dbReference>
<gene>
    <name evidence="1" type="ORF">SO802_015175</name>
</gene>
<dbReference type="AlphaFoldDB" id="A0AAW2CTL4"/>
<reference evidence="1 2" key="1">
    <citation type="submission" date="2024-01" db="EMBL/GenBank/DDBJ databases">
        <title>A telomere-to-telomere, gap-free genome of sweet tea (Lithocarpus litseifolius).</title>
        <authorList>
            <person name="Zhou J."/>
        </authorList>
    </citation>
    <scope>NUCLEOTIDE SEQUENCE [LARGE SCALE GENOMIC DNA]</scope>
    <source>
        <strain evidence="1">Zhou-2022a</strain>
        <tissue evidence="1">Leaf</tissue>
    </source>
</reference>
<keyword evidence="2" id="KW-1185">Reference proteome</keyword>
<dbReference type="EMBL" id="JAZDWU010000005">
    <property type="protein sequence ID" value="KAL0001394.1"/>
    <property type="molecule type" value="Genomic_DNA"/>
</dbReference>
<organism evidence="1 2">
    <name type="scientific">Lithocarpus litseifolius</name>
    <dbReference type="NCBI Taxonomy" id="425828"/>
    <lineage>
        <taxon>Eukaryota</taxon>
        <taxon>Viridiplantae</taxon>
        <taxon>Streptophyta</taxon>
        <taxon>Embryophyta</taxon>
        <taxon>Tracheophyta</taxon>
        <taxon>Spermatophyta</taxon>
        <taxon>Magnoliopsida</taxon>
        <taxon>eudicotyledons</taxon>
        <taxon>Gunneridae</taxon>
        <taxon>Pentapetalae</taxon>
        <taxon>rosids</taxon>
        <taxon>fabids</taxon>
        <taxon>Fagales</taxon>
        <taxon>Fagaceae</taxon>
        <taxon>Lithocarpus</taxon>
    </lineage>
</organism>
<name>A0AAW2CTL4_9ROSI</name>
<accession>A0AAW2CTL4</accession>
<sequence length="196" mass="22085">MELRENTYIDISAHAYSIIVDETRTTSRAKLIFSSLLMRLFRANGVEIPQDISLMSTPPAINALTIARIKVRIPGDEEEGDQTQVEPMDTKIEAEGQPLSSRHCDSDESCDEEGNFSAFMTIAPVESSDDLSVLVEEHGEHTKLESMGIIEESDDEEDERIVRLQETYNSLLEKTGKYAKVAKATIKKKKRVEQDY</sequence>
<evidence type="ECO:0000313" key="2">
    <source>
        <dbReference type="Proteomes" id="UP001459277"/>
    </source>
</evidence>
<proteinExistence type="predicted"/>